<evidence type="ECO:0000313" key="2">
    <source>
        <dbReference type="Proteomes" id="UP000713596"/>
    </source>
</evidence>
<dbReference type="AlphaFoldDB" id="A0A948T2I3"/>
<dbReference type="InterPro" id="IPR018641">
    <property type="entry name" value="Trfase_1_rSAM/seldom-assoc"/>
</dbReference>
<sequence>MSRAIVCFTRIPVPGRTKTRLMPLFSGEECAQIHMAMLRDIAGICRQQGVAVYVAYDPVGDVECLKKIFPFAKDFLPQQGEGLGQRMCHAFAQVFAQGHTSCLLIGSDVPLLRFQHFETAWSALERAEVTLGATMDGGYYLVGMNTLCPVLFENKQYGNGSVYQQAVDCLAENNISFAPALPSVDLDTPEDLENLRKKQEQLGPNLRKLFWKWYQ</sequence>
<proteinExistence type="predicted"/>
<dbReference type="Pfam" id="PF09837">
    <property type="entry name" value="DUF2064"/>
    <property type="match status" value="1"/>
</dbReference>
<dbReference type="SUPFAM" id="SSF53448">
    <property type="entry name" value="Nucleotide-diphospho-sugar transferases"/>
    <property type="match status" value="1"/>
</dbReference>
<name>A0A948T2I3_9FIRM</name>
<dbReference type="Proteomes" id="UP000713596">
    <property type="component" value="Unassembled WGS sequence"/>
</dbReference>
<dbReference type="InterPro" id="IPR029044">
    <property type="entry name" value="Nucleotide-diphossugar_trans"/>
</dbReference>
<gene>
    <name evidence="1" type="ORF">H9882_04875</name>
</gene>
<accession>A0A948T2I3</accession>
<dbReference type="EMBL" id="JAHLFP010000036">
    <property type="protein sequence ID" value="MBU3806208.1"/>
    <property type="molecule type" value="Genomic_DNA"/>
</dbReference>
<comment type="caution">
    <text evidence="1">The sequence shown here is derived from an EMBL/GenBank/DDBJ whole genome shotgun (WGS) entry which is preliminary data.</text>
</comment>
<organism evidence="1 2">
    <name type="scientific">Candidatus Allofournierella pullistercoris</name>
    <dbReference type="NCBI Taxonomy" id="2838597"/>
    <lineage>
        <taxon>Bacteria</taxon>
        <taxon>Bacillati</taxon>
        <taxon>Bacillota</taxon>
        <taxon>Clostridia</taxon>
        <taxon>Eubacteriales</taxon>
        <taxon>Oscillospiraceae</taxon>
        <taxon>Allofournierella</taxon>
    </lineage>
</organism>
<evidence type="ECO:0000313" key="1">
    <source>
        <dbReference type="EMBL" id="MBU3806208.1"/>
    </source>
</evidence>
<dbReference type="PANTHER" id="PTHR36529">
    <property type="entry name" value="SLL1095 PROTEIN"/>
    <property type="match status" value="1"/>
</dbReference>
<dbReference type="NCBIfam" id="TIGR04282">
    <property type="entry name" value="glyco_like_cofC"/>
    <property type="match status" value="1"/>
</dbReference>
<reference evidence="1" key="1">
    <citation type="journal article" date="2021" name="PeerJ">
        <title>Extensive microbial diversity within the chicken gut microbiome revealed by metagenomics and culture.</title>
        <authorList>
            <person name="Gilroy R."/>
            <person name="Ravi A."/>
            <person name="Getino M."/>
            <person name="Pursley I."/>
            <person name="Horton D.L."/>
            <person name="Alikhan N.F."/>
            <person name="Baker D."/>
            <person name="Gharbi K."/>
            <person name="Hall N."/>
            <person name="Watson M."/>
            <person name="Adriaenssens E.M."/>
            <person name="Foster-Nyarko E."/>
            <person name="Jarju S."/>
            <person name="Secka A."/>
            <person name="Antonio M."/>
            <person name="Oren A."/>
            <person name="Chaudhuri R.R."/>
            <person name="La Ragione R."/>
            <person name="Hildebrand F."/>
            <person name="Pallen M.J."/>
        </authorList>
    </citation>
    <scope>NUCLEOTIDE SEQUENCE</scope>
    <source>
        <strain evidence="1">B5_2728</strain>
    </source>
</reference>
<reference evidence="1" key="2">
    <citation type="submission" date="2021-04" db="EMBL/GenBank/DDBJ databases">
        <authorList>
            <person name="Gilroy R."/>
        </authorList>
    </citation>
    <scope>NUCLEOTIDE SEQUENCE</scope>
    <source>
        <strain evidence="1">B5_2728</strain>
    </source>
</reference>
<protein>
    <submittedName>
        <fullName evidence="1">TIGR04282 family arsenosugar biosynthesis glycosyltransferase</fullName>
    </submittedName>
</protein>
<dbReference type="PANTHER" id="PTHR36529:SF1">
    <property type="entry name" value="GLYCOSYLTRANSFERASE"/>
    <property type="match status" value="1"/>
</dbReference>
<dbReference type="Gene3D" id="3.90.550.10">
    <property type="entry name" value="Spore Coat Polysaccharide Biosynthesis Protein SpsA, Chain A"/>
    <property type="match status" value="1"/>
</dbReference>